<keyword evidence="2" id="KW-0808">Transferase</keyword>
<dbReference type="SUPFAM" id="SSF53613">
    <property type="entry name" value="Ribokinase-like"/>
    <property type="match status" value="1"/>
</dbReference>
<dbReference type="EMBL" id="FQVI01000003">
    <property type="protein sequence ID" value="SHE63211.1"/>
    <property type="molecule type" value="Genomic_DNA"/>
</dbReference>
<evidence type="ECO:0000259" key="1">
    <source>
        <dbReference type="Pfam" id="PF00294"/>
    </source>
</evidence>
<reference evidence="2 3" key="1">
    <citation type="submission" date="2016-11" db="EMBL/GenBank/DDBJ databases">
        <authorList>
            <person name="Jaros S."/>
            <person name="Januszkiewicz K."/>
            <person name="Wedrychowicz H."/>
        </authorList>
    </citation>
    <scope>NUCLEOTIDE SEQUENCE [LARGE SCALE GENOMIC DNA]</scope>
    <source>
        <strain evidence="2 3">DSM 17459</strain>
    </source>
</reference>
<gene>
    <name evidence="2" type="ORF">SAMN02745158_01093</name>
</gene>
<organism evidence="2 3">
    <name type="scientific">Lactonifactor longoviformis DSM 17459</name>
    <dbReference type="NCBI Taxonomy" id="1122155"/>
    <lineage>
        <taxon>Bacteria</taxon>
        <taxon>Bacillati</taxon>
        <taxon>Bacillota</taxon>
        <taxon>Clostridia</taxon>
        <taxon>Eubacteriales</taxon>
        <taxon>Clostridiaceae</taxon>
        <taxon>Lactonifactor</taxon>
    </lineage>
</organism>
<sequence>MADYVIAGNAAVDKITFADGTSTGFMPGGATLFALTGIQLWTDSVLMCGGFGADYMEHMGDWMERNQIDRRGFHVRDPRNPLNYLVYRDSGDWYSYTEYGNEHYESLDCDPQKDHLRDFLEGTKGVYCFRADDPDFFGQMAELRNEFGFRFMWEIKATITVPEKLPVIRRILKNIDAFSINRREAYRLFGVEEDSEAIRALQGLELPMAVYRIGSKGLYIIQGEEVFFAPSFQKYSVVDVTGCGNSSTAAAFYAWCENMDVCGIAAAANITAGMNLRYQGAMELTPENKRIAREEKKELENRYREGIMEAGMV</sequence>
<proteinExistence type="predicted"/>
<keyword evidence="3" id="KW-1185">Reference proteome</keyword>
<dbReference type="RefSeq" id="WP_072849660.1">
    <property type="nucleotide sequence ID" value="NZ_FQVI01000003.1"/>
</dbReference>
<keyword evidence="2" id="KW-0418">Kinase</keyword>
<dbReference type="Pfam" id="PF00294">
    <property type="entry name" value="PfkB"/>
    <property type="match status" value="1"/>
</dbReference>
<dbReference type="GO" id="GO:0016301">
    <property type="term" value="F:kinase activity"/>
    <property type="evidence" value="ECO:0007669"/>
    <property type="project" value="UniProtKB-KW"/>
</dbReference>
<dbReference type="Gene3D" id="3.40.1190.20">
    <property type="match status" value="1"/>
</dbReference>
<dbReference type="InterPro" id="IPR029056">
    <property type="entry name" value="Ribokinase-like"/>
</dbReference>
<dbReference type="Proteomes" id="UP000184245">
    <property type="component" value="Unassembled WGS sequence"/>
</dbReference>
<dbReference type="STRING" id="1122155.SAMN02745158_01093"/>
<dbReference type="AlphaFoldDB" id="A0A1M4V2J2"/>
<accession>A0A1M4V2J2</accession>
<dbReference type="OrthoDB" id="1955835at2"/>
<evidence type="ECO:0000313" key="2">
    <source>
        <dbReference type="EMBL" id="SHE63211.1"/>
    </source>
</evidence>
<feature type="domain" description="Carbohydrate kinase PfkB" evidence="1">
    <location>
        <begin position="20"/>
        <end position="286"/>
    </location>
</feature>
<evidence type="ECO:0000313" key="3">
    <source>
        <dbReference type="Proteomes" id="UP000184245"/>
    </source>
</evidence>
<dbReference type="PANTHER" id="PTHR47098:SF2">
    <property type="entry name" value="PROTEIN MAK32"/>
    <property type="match status" value="1"/>
</dbReference>
<dbReference type="InterPro" id="IPR011611">
    <property type="entry name" value="PfkB_dom"/>
</dbReference>
<name>A0A1M4V2J2_9CLOT</name>
<protein>
    <submittedName>
        <fullName evidence="2">Sugar or nucleoside kinase, ribokinase family</fullName>
    </submittedName>
</protein>
<dbReference type="PANTHER" id="PTHR47098">
    <property type="entry name" value="PROTEIN MAK32"/>
    <property type="match status" value="1"/>
</dbReference>